<name>A0ABP8G7K5_9BACT</name>
<accession>A0ABP8G7K5</accession>
<feature type="signal peptide" evidence="2">
    <location>
        <begin position="1"/>
        <end position="18"/>
    </location>
</feature>
<organism evidence="4 5">
    <name type="scientific">Flaviaesturariibacter amylovorans</name>
    <dbReference type="NCBI Taxonomy" id="1084520"/>
    <lineage>
        <taxon>Bacteria</taxon>
        <taxon>Pseudomonadati</taxon>
        <taxon>Bacteroidota</taxon>
        <taxon>Chitinophagia</taxon>
        <taxon>Chitinophagales</taxon>
        <taxon>Chitinophagaceae</taxon>
        <taxon>Flaviaestuariibacter</taxon>
    </lineage>
</organism>
<evidence type="ECO:0000256" key="1">
    <source>
        <dbReference type="SAM" id="Phobius"/>
    </source>
</evidence>
<feature type="chain" id="PRO_5047124469" description="Transglutaminase-like domain-containing protein" evidence="2">
    <location>
        <begin position="19"/>
        <end position="684"/>
    </location>
</feature>
<dbReference type="Gene3D" id="2.60.40.3140">
    <property type="match status" value="1"/>
</dbReference>
<dbReference type="RefSeq" id="WP_345252868.1">
    <property type="nucleotide sequence ID" value="NZ_BAABGY010000001.1"/>
</dbReference>
<dbReference type="SMART" id="SM00460">
    <property type="entry name" value="TGc"/>
    <property type="match status" value="1"/>
</dbReference>
<evidence type="ECO:0000313" key="4">
    <source>
        <dbReference type="EMBL" id="GAA4318845.1"/>
    </source>
</evidence>
<dbReference type="Pfam" id="PF01841">
    <property type="entry name" value="Transglut_core"/>
    <property type="match status" value="1"/>
</dbReference>
<dbReference type="Proteomes" id="UP001501725">
    <property type="component" value="Unassembled WGS sequence"/>
</dbReference>
<sequence length="684" mass="77869">MRAFCLCVLLLCVYGAVAQPVRTGPAPGWITTRPLNLSDRTLDDDAEDGYVDLCFERQVHLGEGSTFIRTARRVLTDAGVQNAAEVSVDYDPLYEQLRFHSVRILRGSTVLDRLDARRFRIIQQEKERSMHLYNGELTALLALDDVRQGDVIEYSYTLTGRNPVFGGRYAGNFDTRFTVPVYALCYKLVVPAGRSITVRNWKTDLQPLVRDAGGARTYEWRQERVPLLEVPAQLPTWYDPYPMIMVSEWRSWKEVNDWALGLFPQQGPLPASLAALAGGWRRKYPTTEAQVAAALRFVQDEVRYLGIEMGVNSHKPNDPERILRQRFGDCKDKSYLFCTLMRALGVPASPVLLHTDYKKGVRNWLPTPTGFDHCTVQVRLNGRSYYFDPTSTYQRGSLDDISFPDYQCGLVVAPGNGELTDIPLQDKARIDVHERFVFPDMSGTGRLEVTTTYRGSAADALRADFGNTRRADKQKQYQEYYAAYFDKVRSDSIKYTDHESGNRFVVQEYYTLRGAWTGKEGRKKLELSAFVIGGMFKKPADDDRSAPLSLVFPAHYREEIELELPEDWGDYHADDDFSGPGYRYTFKARGKGQHVVLTYDFRSERDHVLSGELDAFRTAYAAMSERAGYSLTYGYGGDAAERSADAARKVYRPITRQELLNSAYVLLGVAVLITYLVRRNRRRR</sequence>
<dbReference type="InterPro" id="IPR002931">
    <property type="entry name" value="Transglutaminase-like"/>
</dbReference>
<evidence type="ECO:0000313" key="5">
    <source>
        <dbReference type="Proteomes" id="UP001501725"/>
    </source>
</evidence>
<protein>
    <recommendedName>
        <fullName evidence="3">Transglutaminase-like domain-containing protein</fullName>
    </recommendedName>
</protein>
<dbReference type="Pfam" id="PF12969">
    <property type="entry name" value="DUF3857"/>
    <property type="match status" value="1"/>
</dbReference>
<dbReference type="EMBL" id="BAABGY010000001">
    <property type="protein sequence ID" value="GAA4318845.1"/>
    <property type="molecule type" value="Genomic_DNA"/>
</dbReference>
<keyword evidence="1" id="KW-0472">Membrane</keyword>
<evidence type="ECO:0000256" key="2">
    <source>
        <dbReference type="SAM" id="SignalP"/>
    </source>
</evidence>
<dbReference type="Gene3D" id="3.10.620.30">
    <property type="match status" value="1"/>
</dbReference>
<gene>
    <name evidence="4" type="ORF">GCM10023184_03320</name>
</gene>
<keyword evidence="1" id="KW-1133">Transmembrane helix</keyword>
<feature type="transmembrane region" description="Helical" evidence="1">
    <location>
        <begin position="659"/>
        <end position="677"/>
    </location>
</feature>
<keyword evidence="5" id="KW-1185">Reference proteome</keyword>
<dbReference type="InterPro" id="IPR024618">
    <property type="entry name" value="DUF3857"/>
</dbReference>
<reference evidence="5" key="1">
    <citation type="journal article" date="2019" name="Int. J. Syst. Evol. Microbiol.">
        <title>The Global Catalogue of Microorganisms (GCM) 10K type strain sequencing project: providing services to taxonomists for standard genome sequencing and annotation.</title>
        <authorList>
            <consortium name="The Broad Institute Genomics Platform"/>
            <consortium name="The Broad Institute Genome Sequencing Center for Infectious Disease"/>
            <person name="Wu L."/>
            <person name="Ma J."/>
        </authorList>
    </citation>
    <scope>NUCLEOTIDE SEQUENCE [LARGE SCALE GENOMIC DNA]</scope>
    <source>
        <strain evidence="5">JCM 17919</strain>
    </source>
</reference>
<keyword evidence="2" id="KW-0732">Signal</keyword>
<keyword evidence="1" id="KW-0812">Transmembrane</keyword>
<dbReference type="InterPro" id="IPR038765">
    <property type="entry name" value="Papain-like_cys_pep_sf"/>
</dbReference>
<comment type="caution">
    <text evidence="4">The sequence shown here is derived from an EMBL/GenBank/DDBJ whole genome shotgun (WGS) entry which is preliminary data.</text>
</comment>
<dbReference type="SUPFAM" id="SSF54001">
    <property type="entry name" value="Cysteine proteinases"/>
    <property type="match status" value="1"/>
</dbReference>
<proteinExistence type="predicted"/>
<feature type="domain" description="Transglutaminase-like" evidence="3">
    <location>
        <begin position="322"/>
        <end position="391"/>
    </location>
</feature>
<evidence type="ECO:0000259" key="3">
    <source>
        <dbReference type="SMART" id="SM00460"/>
    </source>
</evidence>